<feature type="region of interest" description="Disordered" evidence="1">
    <location>
        <begin position="456"/>
        <end position="492"/>
    </location>
</feature>
<feature type="compositionally biased region" description="Polar residues" evidence="1">
    <location>
        <begin position="421"/>
        <end position="434"/>
    </location>
</feature>
<reference evidence="2" key="1">
    <citation type="submission" date="2021-02" db="EMBL/GenBank/DDBJ databases">
        <authorList>
            <person name="Dougan E. K."/>
            <person name="Rhodes N."/>
            <person name="Thang M."/>
            <person name="Chan C."/>
        </authorList>
    </citation>
    <scope>NUCLEOTIDE SEQUENCE</scope>
</reference>
<organism evidence="2 3">
    <name type="scientific">Polarella glacialis</name>
    <name type="common">Dinoflagellate</name>
    <dbReference type="NCBI Taxonomy" id="89957"/>
    <lineage>
        <taxon>Eukaryota</taxon>
        <taxon>Sar</taxon>
        <taxon>Alveolata</taxon>
        <taxon>Dinophyceae</taxon>
        <taxon>Suessiales</taxon>
        <taxon>Suessiaceae</taxon>
        <taxon>Polarella</taxon>
    </lineage>
</organism>
<evidence type="ECO:0000256" key="1">
    <source>
        <dbReference type="SAM" id="MobiDB-lite"/>
    </source>
</evidence>
<name>A0A813KYN8_POLGL</name>
<sequence>MFQGILGLPQVSYSTHSSEPNEPPVFLPAKFSVKLGAGVNSSAPVLYMASSAADLLGRFCYHGLVSPVIDEPSACSGTLGSDLSNGSVSQFAGMLPIARAAAASSAFVGSALLYGELADEVQTLLHAGATPWISSASHGRAFDTAENAVGRLRGFGGVNRDSIHELASLAVHGVIDGGFTDGTGISQAVAAGADNILVVLNSGSTNDPAYVEMLFRGGPPPVNPQVSKELFPVFETPAASTVRWAFEFFHKLRIPPTSQYLKVLAVGRIECRTADNAYFGVQRGRKVVLNIVNMGSDLDIGLFVNFHHYDTLAQEIALTIVDAANARFVQDVFLPMVLGKKANMAQLDEEQHAVCLVSTALASRFVRQYLAAPSAEACAAVVADLQATGPKKRRIGVTRAESRAVSPCSTRGPTPIPEAGSRSTTPISMTTGSPTPGVDGPLPPTYWRAASPVQMPATLRPANRSPSPMSRPSVEKWGVRAPVETPEMWPDE</sequence>
<dbReference type="EMBL" id="CAJNNW010032750">
    <property type="protein sequence ID" value="CAE8715261.1"/>
    <property type="molecule type" value="Genomic_DNA"/>
</dbReference>
<comment type="caution">
    <text evidence="2">The sequence shown here is derived from an EMBL/GenBank/DDBJ whole genome shotgun (WGS) entry which is preliminary data.</text>
</comment>
<dbReference type="Proteomes" id="UP000626109">
    <property type="component" value="Unassembled WGS sequence"/>
</dbReference>
<accession>A0A813KYN8</accession>
<evidence type="ECO:0000313" key="3">
    <source>
        <dbReference type="Proteomes" id="UP000626109"/>
    </source>
</evidence>
<gene>
    <name evidence="2" type="ORF">PGLA2088_LOCUS38433</name>
</gene>
<proteinExistence type="predicted"/>
<dbReference type="AlphaFoldDB" id="A0A813KYN8"/>
<feature type="non-terminal residue" evidence="2">
    <location>
        <position position="1"/>
    </location>
</feature>
<evidence type="ECO:0000313" key="2">
    <source>
        <dbReference type="EMBL" id="CAE8715261.1"/>
    </source>
</evidence>
<feature type="region of interest" description="Disordered" evidence="1">
    <location>
        <begin position="394"/>
        <end position="439"/>
    </location>
</feature>
<protein>
    <submittedName>
        <fullName evidence="2">Uncharacterized protein</fullName>
    </submittedName>
</protein>